<dbReference type="CDD" id="cd10210">
    <property type="entry name" value="ASKHA_NBD_Arp6"/>
    <property type="match status" value="1"/>
</dbReference>
<comment type="function">
    <text evidence="5">Component of the SWR1 complex which mediates the ATP-dependent exchange of histone H2A for the H2A variant HZT1 leading to transcriptional regulation of selected genes by chromatin remodeling. Involved in chromosome stability.</text>
</comment>
<gene>
    <name evidence="8" type="ORF">M438DRAFT_85956</name>
</gene>
<sequence length="428" mass="47620">MSPTLVVDVGAWSLKAGYASSDSDNTCHVAPNCVAKSRDGKTYVGSQLSQCTDYGEMTFRRPVQKGYVVNWPAEVAVLDNELQILQCDTADTNLIITEQANAPLQLTQNLDQMVFEHFDFAAVYRTTAPSLNAYNDTRSLFNDPPLADPSVINPADALLVIDSGHSHTTITPLLAGRPINPAIRRLDIGGKHLSNYLAELISLRHFSLIDEPHIVSQIKEDACFLSSDFPSDLEAAKAKHSSIVVDYVLPDYETHHRGFTRPHDPSYRAKMERLGVKQPTDPLATREEVFPLGNERFVVPEILFTPSDIAMPQCGIAETLFQSLSTLPELLWQPFLANILLVGGNTLIPGFVERVEKGVRMLAPEDMVVRVRRAENPITSTWQGGCRMAADQDLMKNVLITRQEYQEHGPNWVTRQFAVRRPTNGKDI</sequence>
<dbReference type="PANTHER" id="PTHR11937">
    <property type="entry name" value="ACTIN"/>
    <property type="match status" value="1"/>
</dbReference>
<evidence type="ECO:0000256" key="5">
    <source>
        <dbReference type="ARBA" id="ARBA00025222"/>
    </source>
</evidence>
<dbReference type="GO" id="GO:0005634">
    <property type="term" value="C:nucleus"/>
    <property type="evidence" value="ECO:0007669"/>
    <property type="project" value="UniProtKB-ARBA"/>
</dbReference>
<proteinExistence type="inferred from homology"/>
<comment type="similarity">
    <text evidence="2">Belongs to the actin family. ARP6 subfamily.</text>
</comment>
<keyword evidence="9" id="KW-1185">Reference proteome</keyword>
<dbReference type="RefSeq" id="XP_029764706.1">
    <property type="nucleotide sequence ID" value="XM_029910365.1"/>
</dbReference>
<dbReference type="Proteomes" id="UP000030706">
    <property type="component" value="Unassembled WGS sequence"/>
</dbReference>
<dbReference type="HOGENOM" id="CLU_027965_1_1_1"/>
<accession>A0A074XY06</accession>
<dbReference type="SUPFAM" id="SSF53067">
    <property type="entry name" value="Actin-like ATPase domain"/>
    <property type="match status" value="2"/>
</dbReference>
<dbReference type="GO" id="GO:0005737">
    <property type="term" value="C:cytoplasm"/>
    <property type="evidence" value="ECO:0007669"/>
    <property type="project" value="UniProtKB-SubCell"/>
</dbReference>
<evidence type="ECO:0000256" key="6">
    <source>
        <dbReference type="ARBA" id="ARBA00063309"/>
    </source>
</evidence>
<evidence type="ECO:0000256" key="2">
    <source>
        <dbReference type="ARBA" id="ARBA00005665"/>
    </source>
</evidence>
<evidence type="ECO:0000313" key="9">
    <source>
        <dbReference type="Proteomes" id="UP000030706"/>
    </source>
</evidence>
<dbReference type="InterPro" id="IPR043129">
    <property type="entry name" value="ATPase_NBD"/>
</dbReference>
<dbReference type="STRING" id="1043002.A0A074XY06"/>
<dbReference type="Pfam" id="PF00022">
    <property type="entry name" value="Actin"/>
    <property type="match status" value="1"/>
</dbReference>
<dbReference type="SMART" id="SM00268">
    <property type="entry name" value="ACTIN"/>
    <property type="match status" value="1"/>
</dbReference>
<dbReference type="Gene3D" id="3.30.420.40">
    <property type="match status" value="2"/>
</dbReference>
<reference evidence="8 9" key="1">
    <citation type="journal article" date="2014" name="BMC Genomics">
        <title>Genome sequencing of four Aureobasidium pullulans varieties: biotechnological potential, stress tolerance, and description of new species.</title>
        <authorList>
            <person name="Gostin Ar C."/>
            <person name="Ohm R.A."/>
            <person name="Kogej T."/>
            <person name="Sonjak S."/>
            <person name="Turk M."/>
            <person name="Zajc J."/>
            <person name="Zalar P."/>
            <person name="Grube M."/>
            <person name="Sun H."/>
            <person name="Han J."/>
            <person name="Sharma A."/>
            <person name="Chiniquy J."/>
            <person name="Ngan C.Y."/>
            <person name="Lipzen A."/>
            <person name="Barry K."/>
            <person name="Grigoriev I.V."/>
            <person name="Gunde-Cimerman N."/>
        </authorList>
    </citation>
    <scope>NUCLEOTIDE SEQUENCE [LARGE SCALE GENOMIC DNA]</scope>
    <source>
        <strain evidence="8 9">EXF-150</strain>
    </source>
</reference>
<comment type="subcellular location">
    <subcellularLocation>
        <location evidence="1">Cytoplasm</location>
    </subcellularLocation>
</comment>
<dbReference type="EMBL" id="KL584975">
    <property type="protein sequence ID" value="KEQ88519.1"/>
    <property type="molecule type" value="Genomic_DNA"/>
</dbReference>
<protein>
    <recommendedName>
        <fullName evidence="3">Actin-like protein ARP6</fullName>
    </recommendedName>
    <alternativeName>
        <fullName evidence="7">Actin-like protein arp6</fullName>
    </alternativeName>
</protein>
<evidence type="ECO:0000313" key="8">
    <source>
        <dbReference type="EMBL" id="KEQ88519.1"/>
    </source>
</evidence>
<dbReference type="GeneID" id="40752671"/>
<dbReference type="AlphaFoldDB" id="A0A074XY06"/>
<name>A0A074XY06_AURPU</name>
<dbReference type="Gene3D" id="3.90.640.10">
    <property type="entry name" value="Actin, Chain A, domain 4"/>
    <property type="match status" value="1"/>
</dbReference>
<comment type="subunit">
    <text evidence="6">Component of the SWR1 chromatin remodeling complex.</text>
</comment>
<evidence type="ECO:0000256" key="3">
    <source>
        <dbReference type="ARBA" id="ARBA00018633"/>
    </source>
</evidence>
<evidence type="ECO:0000256" key="7">
    <source>
        <dbReference type="ARBA" id="ARBA00073820"/>
    </source>
</evidence>
<dbReference type="InterPro" id="IPR004000">
    <property type="entry name" value="Actin"/>
</dbReference>
<evidence type="ECO:0000256" key="1">
    <source>
        <dbReference type="ARBA" id="ARBA00004496"/>
    </source>
</evidence>
<keyword evidence="4" id="KW-0963">Cytoplasm</keyword>
<dbReference type="FunFam" id="3.90.640.10:FF:000014">
    <property type="entry name" value="Putative actin-related protein 6"/>
    <property type="match status" value="1"/>
</dbReference>
<evidence type="ECO:0000256" key="4">
    <source>
        <dbReference type="ARBA" id="ARBA00022490"/>
    </source>
</evidence>
<dbReference type="OrthoDB" id="6220758at2759"/>
<organism evidence="8 9">
    <name type="scientific">Aureobasidium pullulans EXF-150</name>
    <dbReference type="NCBI Taxonomy" id="1043002"/>
    <lineage>
        <taxon>Eukaryota</taxon>
        <taxon>Fungi</taxon>
        <taxon>Dikarya</taxon>
        <taxon>Ascomycota</taxon>
        <taxon>Pezizomycotina</taxon>
        <taxon>Dothideomycetes</taxon>
        <taxon>Dothideomycetidae</taxon>
        <taxon>Dothideales</taxon>
        <taxon>Saccotheciaceae</taxon>
        <taxon>Aureobasidium</taxon>
    </lineage>
</organism>